<accession>F1YJQ3</accession>
<feature type="transmembrane region" description="Helical" evidence="1">
    <location>
        <begin position="48"/>
        <end position="69"/>
    </location>
</feature>
<name>F1YJQ3_9ACTN</name>
<reference evidence="2 3" key="1">
    <citation type="journal article" date="2011" name="J. Bacteriol.">
        <title>Draft Genome Sequence of Gordonia neofelifaecis NRRL B-59395, a Cholesterol-Degrading Actinomycete.</title>
        <authorList>
            <person name="Ge F."/>
            <person name="Li W."/>
            <person name="Chen G."/>
            <person name="Liu Y."/>
            <person name="Zhang G."/>
            <person name="Yong B."/>
            <person name="Wang Q."/>
            <person name="Wang N."/>
            <person name="Huang Z."/>
            <person name="Li W."/>
            <person name="Wang J."/>
            <person name="Wu C."/>
            <person name="Xie Q."/>
            <person name="Liu G."/>
        </authorList>
    </citation>
    <scope>NUCLEOTIDE SEQUENCE [LARGE SCALE GENOMIC DNA]</scope>
    <source>
        <strain evidence="2 3">NRRL B-59395</strain>
    </source>
</reference>
<comment type="caution">
    <text evidence="2">The sequence shown here is derived from an EMBL/GenBank/DDBJ whole genome shotgun (WGS) entry which is preliminary data.</text>
</comment>
<keyword evidence="3" id="KW-1185">Reference proteome</keyword>
<feature type="transmembrane region" description="Helical" evidence="1">
    <location>
        <begin position="309"/>
        <end position="329"/>
    </location>
</feature>
<feature type="transmembrane region" description="Helical" evidence="1">
    <location>
        <begin position="164"/>
        <end position="182"/>
    </location>
</feature>
<dbReference type="STRING" id="644548.SCNU_10656"/>
<feature type="transmembrane region" description="Helical" evidence="1">
    <location>
        <begin position="371"/>
        <end position="390"/>
    </location>
</feature>
<evidence type="ECO:0008006" key="4">
    <source>
        <dbReference type="Google" id="ProtNLM"/>
    </source>
</evidence>
<evidence type="ECO:0000313" key="3">
    <source>
        <dbReference type="Proteomes" id="UP000035065"/>
    </source>
</evidence>
<dbReference type="eggNOG" id="COG5373">
    <property type="taxonomic scope" value="Bacteria"/>
</dbReference>
<keyword evidence="1" id="KW-0472">Membrane</keyword>
<sequence length="439" mass="44388">MASASIYHWLPQVAALVVGAAVGASELWVAHRWNSQTLGLMVSVPLLVFAPVVTGGVNEMLVCFMLAYAASTVWLQIGRDWTALFVVNTVAATAPQLGLPFTADHSQAWFVAVVGLVGLALALVSAILLAPSSSRAVIVGLIAVVAALPLPLIGATGMAERPTAVAVVGLGAAIFAFAAVGVRGVAAVPVSCRIVWIAAGAVLLSLAVGIALDGSAVSLGFLAAAVVLTVAVRWADDLADAVRIIATVFAALGLTALLGIGGGAHLTVPGLLSTGEQATLMVGAVLGLAATTVLAGEWAGRPAVDSQRVWLASGLIDLWLITELCISVGDLVTGGTDAGFRGGHLAATLIWFGCAAAALMRARTLRGQRRALVLGTGLSVIAAAIAKLFLFDLATLDGVFRVVAFIVAGLVLLSLGVAYAQRLVSDDGADDATPLGPVH</sequence>
<feature type="transmembrane region" description="Helical" evidence="1">
    <location>
        <begin position="218"/>
        <end position="235"/>
    </location>
</feature>
<dbReference type="EMBL" id="AEUD01000008">
    <property type="protein sequence ID" value="EGD54985.1"/>
    <property type="molecule type" value="Genomic_DNA"/>
</dbReference>
<feature type="transmembrane region" description="Helical" evidence="1">
    <location>
        <begin position="194"/>
        <end position="212"/>
    </location>
</feature>
<evidence type="ECO:0000313" key="2">
    <source>
        <dbReference type="EMBL" id="EGD54985.1"/>
    </source>
</evidence>
<feature type="transmembrane region" description="Helical" evidence="1">
    <location>
        <begin position="242"/>
        <end position="266"/>
    </location>
</feature>
<dbReference type="AlphaFoldDB" id="F1YJQ3"/>
<feature type="transmembrane region" description="Helical" evidence="1">
    <location>
        <begin position="341"/>
        <end position="359"/>
    </location>
</feature>
<organism evidence="2 3">
    <name type="scientific">Gordonia neofelifaecis NRRL B-59395</name>
    <dbReference type="NCBI Taxonomy" id="644548"/>
    <lineage>
        <taxon>Bacteria</taxon>
        <taxon>Bacillati</taxon>
        <taxon>Actinomycetota</taxon>
        <taxon>Actinomycetes</taxon>
        <taxon>Mycobacteriales</taxon>
        <taxon>Gordoniaceae</taxon>
        <taxon>Gordonia</taxon>
    </lineage>
</organism>
<dbReference type="OrthoDB" id="3729996at2"/>
<proteinExistence type="predicted"/>
<keyword evidence="1" id="KW-1133">Transmembrane helix</keyword>
<evidence type="ECO:0000256" key="1">
    <source>
        <dbReference type="SAM" id="Phobius"/>
    </source>
</evidence>
<dbReference type="Proteomes" id="UP000035065">
    <property type="component" value="Unassembled WGS sequence"/>
</dbReference>
<dbReference type="InterPro" id="IPR019286">
    <property type="entry name" value="DUF2339_TM"/>
</dbReference>
<feature type="transmembrane region" description="Helical" evidence="1">
    <location>
        <begin position="278"/>
        <end position="297"/>
    </location>
</feature>
<feature type="transmembrane region" description="Helical" evidence="1">
    <location>
        <begin position="402"/>
        <end position="420"/>
    </location>
</feature>
<dbReference type="Pfam" id="PF10101">
    <property type="entry name" value="DUF2339"/>
    <property type="match status" value="1"/>
</dbReference>
<feature type="transmembrane region" description="Helical" evidence="1">
    <location>
        <begin position="108"/>
        <end position="129"/>
    </location>
</feature>
<keyword evidence="1" id="KW-0812">Transmembrane</keyword>
<feature type="transmembrane region" description="Helical" evidence="1">
    <location>
        <begin position="136"/>
        <end position="158"/>
    </location>
</feature>
<feature type="transmembrane region" description="Helical" evidence="1">
    <location>
        <begin position="81"/>
        <end position="102"/>
    </location>
</feature>
<gene>
    <name evidence="2" type="ORF">SCNU_10656</name>
</gene>
<protein>
    <recommendedName>
        <fullName evidence="4">DUF2339 domain-containing protein</fullName>
    </recommendedName>
</protein>